<evidence type="ECO:0000256" key="1">
    <source>
        <dbReference type="ARBA" id="ARBA00023224"/>
    </source>
</evidence>
<dbReference type="Gene3D" id="1.10.287.950">
    <property type="entry name" value="Methyl-accepting chemotaxis protein"/>
    <property type="match status" value="1"/>
</dbReference>
<dbReference type="SUPFAM" id="SSF103190">
    <property type="entry name" value="Sensory domain-like"/>
    <property type="match status" value="1"/>
</dbReference>
<gene>
    <name evidence="4" type="primary">yfmS</name>
    <name evidence="4" type="ORF">CLOACE_17870</name>
</gene>
<evidence type="ECO:0000259" key="3">
    <source>
        <dbReference type="PROSITE" id="PS50111"/>
    </source>
</evidence>
<accession>A0A1E8EXS3</accession>
<dbReference type="InterPro" id="IPR029151">
    <property type="entry name" value="Sensor-like_sf"/>
</dbReference>
<dbReference type="AlphaFoldDB" id="A0A1E8EXS3"/>
<dbReference type="Pfam" id="PF00015">
    <property type="entry name" value="MCPsignal"/>
    <property type="match status" value="1"/>
</dbReference>
<proteinExistence type="predicted"/>
<dbReference type="EMBL" id="LZFO01000029">
    <property type="protein sequence ID" value="OFI05339.1"/>
    <property type="molecule type" value="Genomic_DNA"/>
</dbReference>
<dbReference type="STRING" id="1121290.CLAOCE_17870"/>
<dbReference type="GO" id="GO:0016020">
    <property type="term" value="C:membrane"/>
    <property type="evidence" value="ECO:0007669"/>
    <property type="project" value="InterPro"/>
</dbReference>
<sequence>MSENEILECVSKAIPYFKKIISDDVAIGITDTEKYIACIQPDTFSLDLLEVGKKIENINFLKKCLETGRDIKEDVPKEVYGRSIKTMATPIKDEKGRVIGTISTGIDMQSNNELFYSIKNLADLTNQAAQSVEQVAQGASSLAESGQKSVALVQNTIERTKQTNDALKIIENIASQINLLGLNAAIEASRAGEHGRGFSVVASEVRKLANQSQDSVKTIQKVLKQMNDAVIEISKAVENAGAISEEQAAATEEISSTLEDINNSAKNINQFIDKLK</sequence>
<dbReference type="SUPFAM" id="SSF58104">
    <property type="entry name" value="Methyl-accepting chemotaxis protein (MCP) signaling domain"/>
    <property type="match status" value="1"/>
</dbReference>
<evidence type="ECO:0000313" key="5">
    <source>
        <dbReference type="Proteomes" id="UP000175744"/>
    </source>
</evidence>
<evidence type="ECO:0000256" key="2">
    <source>
        <dbReference type="PROSITE-ProRule" id="PRU00284"/>
    </source>
</evidence>
<organism evidence="4 5">
    <name type="scientific">Clostridium acetireducens DSM 10703</name>
    <dbReference type="NCBI Taxonomy" id="1121290"/>
    <lineage>
        <taxon>Bacteria</taxon>
        <taxon>Bacillati</taxon>
        <taxon>Bacillota</taxon>
        <taxon>Clostridia</taxon>
        <taxon>Eubacteriales</taxon>
        <taxon>Clostridiaceae</taxon>
        <taxon>Clostridium</taxon>
    </lineage>
</organism>
<reference evidence="4 5" key="1">
    <citation type="submission" date="2016-06" db="EMBL/GenBank/DDBJ databases">
        <title>Genome sequence of Clostridium acetireducens DSM 10703.</title>
        <authorList>
            <person name="Poehlein A."/>
            <person name="Fluechter S."/>
            <person name="Duerre P."/>
            <person name="Daniel R."/>
        </authorList>
    </citation>
    <scope>NUCLEOTIDE SEQUENCE [LARGE SCALE GENOMIC DNA]</scope>
    <source>
        <strain evidence="4 5">DSM 10703</strain>
    </source>
</reference>
<dbReference type="GO" id="GO:0007165">
    <property type="term" value="P:signal transduction"/>
    <property type="evidence" value="ECO:0007669"/>
    <property type="project" value="UniProtKB-KW"/>
</dbReference>
<dbReference type="InterPro" id="IPR004089">
    <property type="entry name" value="MCPsignal_dom"/>
</dbReference>
<comment type="caution">
    <text evidence="4">The sequence shown here is derived from an EMBL/GenBank/DDBJ whole genome shotgun (WGS) entry which is preliminary data.</text>
</comment>
<dbReference type="Proteomes" id="UP000175744">
    <property type="component" value="Unassembled WGS sequence"/>
</dbReference>
<name>A0A1E8EXS3_9CLOT</name>
<dbReference type="SMART" id="SM00283">
    <property type="entry name" value="MA"/>
    <property type="match status" value="1"/>
</dbReference>
<keyword evidence="1 2" id="KW-0807">Transducer</keyword>
<dbReference type="OrthoDB" id="9807021at2"/>
<protein>
    <submittedName>
        <fullName evidence="4">Putative sensory transducer protein YfmS</fullName>
    </submittedName>
</protein>
<evidence type="ECO:0000313" key="4">
    <source>
        <dbReference type="EMBL" id="OFI05339.1"/>
    </source>
</evidence>
<dbReference type="PANTHER" id="PTHR32089:SF112">
    <property type="entry name" value="LYSOZYME-LIKE PROTEIN-RELATED"/>
    <property type="match status" value="1"/>
</dbReference>
<dbReference type="PATRIC" id="fig|1121290.3.peg.1778"/>
<dbReference type="RefSeq" id="WP_070110757.1">
    <property type="nucleotide sequence ID" value="NZ_LZFO01000029.1"/>
</dbReference>
<dbReference type="PROSITE" id="PS50111">
    <property type="entry name" value="CHEMOTAXIS_TRANSDUC_2"/>
    <property type="match status" value="1"/>
</dbReference>
<dbReference type="PANTHER" id="PTHR32089">
    <property type="entry name" value="METHYL-ACCEPTING CHEMOTAXIS PROTEIN MCPB"/>
    <property type="match status" value="1"/>
</dbReference>
<keyword evidence="5" id="KW-1185">Reference proteome</keyword>
<feature type="domain" description="Methyl-accepting transducer" evidence="3">
    <location>
        <begin position="112"/>
        <end position="276"/>
    </location>
</feature>